<gene>
    <name evidence="1" type="ORF">EMCG_05945</name>
</gene>
<sequence length="179" mass="20845">MKMQELPGLLQEVIHSAVEHVDKLNKLFICNNLLEKMLISVRVFRAEGGELERKGHVVAETFVNVMQNTVREYEWMIIRLELEIQNQQLRSVNLEIPVSSMMSMTGTCTLNELHTPLYSLHRVNEDTVSFYDYIKPGDLSDPSKFNEECKNDAALNWLSQMCLHYCMKHELTEKHPSEF</sequence>
<evidence type="ECO:0000313" key="2">
    <source>
        <dbReference type="Proteomes" id="UP000034164"/>
    </source>
</evidence>
<name>A0A0G2ICP9_9EURO</name>
<proteinExistence type="predicted"/>
<dbReference type="EMBL" id="LCZI01000107">
    <property type="protein sequence ID" value="KKZ68417.1"/>
    <property type="molecule type" value="Genomic_DNA"/>
</dbReference>
<reference evidence="2" key="1">
    <citation type="journal article" date="2015" name="PLoS Genet.">
        <title>The dynamic genome and transcriptome of the human fungal pathogen Blastomyces and close relative Emmonsia.</title>
        <authorList>
            <person name="Munoz J.F."/>
            <person name="Gauthier G.M."/>
            <person name="Desjardins C.A."/>
            <person name="Gallo J.E."/>
            <person name="Holder J."/>
            <person name="Sullivan T.D."/>
            <person name="Marty A.J."/>
            <person name="Carmen J.C."/>
            <person name="Chen Z."/>
            <person name="Ding L."/>
            <person name="Gujja S."/>
            <person name="Magrini V."/>
            <person name="Misas E."/>
            <person name="Mitreva M."/>
            <person name="Priest M."/>
            <person name="Saif S."/>
            <person name="Whiston E.A."/>
            <person name="Young S."/>
            <person name="Zeng Q."/>
            <person name="Goldman W.E."/>
            <person name="Mardis E.R."/>
            <person name="Taylor J.W."/>
            <person name="McEwen J.G."/>
            <person name="Clay O.K."/>
            <person name="Klein B.S."/>
            <person name="Cuomo C.A."/>
        </authorList>
    </citation>
    <scope>NUCLEOTIDE SEQUENCE [LARGE SCALE GENOMIC DNA]</scope>
    <source>
        <strain evidence="2">UAMH 3008</strain>
    </source>
</reference>
<accession>A0A0G2ICP9</accession>
<dbReference type="OrthoDB" id="4188854at2759"/>
<protein>
    <submittedName>
        <fullName evidence="1">Uncharacterized protein</fullName>
    </submittedName>
</protein>
<organism evidence="1 2">
    <name type="scientific">[Emmonsia] crescens</name>
    <dbReference type="NCBI Taxonomy" id="73230"/>
    <lineage>
        <taxon>Eukaryota</taxon>
        <taxon>Fungi</taxon>
        <taxon>Dikarya</taxon>
        <taxon>Ascomycota</taxon>
        <taxon>Pezizomycotina</taxon>
        <taxon>Eurotiomycetes</taxon>
        <taxon>Eurotiomycetidae</taxon>
        <taxon>Onygenales</taxon>
        <taxon>Ajellomycetaceae</taxon>
        <taxon>Emergomyces</taxon>
    </lineage>
</organism>
<dbReference type="VEuPathDB" id="FungiDB:EMCG_05945"/>
<dbReference type="AlphaFoldDB" id="A0A0G2ICP9"/>
<comment type="caution">
    <text evidence="1">The sequence shown here is derived from an EMBL/GenBank/DDBJ whole genome shotgun (WGS) entry which is preliminary data.</text>
</comment>
<evidence type="ECO:0000313" key="1">
    <source>
        <dbReference type="EMBL" id="KKZ68417.1"/>
    </source>
</evidence>
<dbReference type="Proteomes" id="UP000034164">
    <property type="component" value="Unassembled WGS sequence"/>
</dbReference>